<evidence type="ECO:0000313" key="1">
    <source>
        <dbReference type="EMBL" id="KIM73424.1"/>
    </source>
</evidence>
<evidence type="ECO:0000313" key="2">
    <source>
        <dbReference type="Proteomes" id="UP000054166"/>
    </source>
</evidence>
<reference evidence="2" key="2">
    <citation type="submission" date="2015-01" db="EMBL/GenBank/DDBJ databases">
        <title>Evolutionary Origins and Diversification of the Mycorrhizal Mutualists.</title>
        <authorList>
            <consortium name="DOE Joint Genome Institute"/>
            <consortium name="Mycorrhizal Genomics Consortium"/>
            <person name="Kohler A."/>
            <person name="Kuo A."/>
            <person name="Nagy L.G."/>
            <person name="Floudas D."/>
            <person name="Copeland A."/>
            <person name="Barry K.W."/>
            <person name="Cichocki N."/>
            <person name="Veneault-Fourrey C."/>
            <person name="LaButti K."/>
            <person name="Lindquist E.A."/>
            <person name="Lipzen A."/>
            <person name="Lundell T."/>
            <person name="Morin E."/>
            <person name="Murat C."/>
            <person name="Riley R."/>
            <person name="Ohm R."/>
            <person name="Sun H."/>
            <person name="Tunlid A."/>
            <person name="Henrissat B."/>
            <person name="Grigoriev I.V."/>
            <person name="Hibbett D.S."/>
            <person name="Martin F."/>
        </authorList>
    </citation>
    <scope>NUCLEOTIDE SEQUENCE [LARGE SCALE GENOMIC DNA]</scope>
    <source>
        <strain evidence="2">F 1598</strain>
    </source>
</reference>
<dbReference type="HOGENOM" id="CLU_2455545_0_0_1"/>
<dbReference type="AlphaFoldDB" id="A0A0C3EZR7"/>
<proteinExistence type="predicted"/>
<reference evidence="1 2" key="1">
    <citation type="submission" date="2014-04" db="EMBL/GenBank/DDBJ databases">
        <authorList>
            <consortium name="DOE Joint Genome Institute"/>
            <person name="Kuo A."/>
            <person name="Tarkka M."/>
            <person name="Buscot F."/>
            <person name="Kohler A."/>
            <person name="Nagy L.G."/>
            <person name="Floudas D."/>
            <person name="Copeland A."/>
            <person name="Barry K.W."/>
            <person name="Cichocki N."/>
            <person name="Veneault-Fourrey C."/>
            <person name="LaButti K."/>
            <person name="Lindquist E.A."/>
            <person name="Lipzen A."/>
            <person name="Lundell T."/>
            <person name="Morin E."/>
            <person name="Murat C."/>
            <person name="Sun H."/>
            <person name="Tunlid A."/>
            <person name="Henrissat B."/>
            <person name="Grigoriev I.V."/>
            <person name="Hibbett D.S."/>
            <person name="Martin F."/>
            <person name="Nordberg H.P."/>
            <person name="Cantor M.N."/>
            <person name="Hua S.X."/>
        </authorList>
    </citation>
    <scope>NUCLEOTIDE SEQUENCE [LARGE SCALE GENOMIC DNA]</scope>
    <source>
        <strain evidence="1 2">F 1598</strain>
    </source>
</reference>
<accession>A0A0C3EZR7</accession>
<dbReference type="InParanoid" id="A0A0C3EZR7"/>
<name>A0A0C3EZR7_PILCF</name>
<dbReference type="Proteomes" id="UP000054166">
    <property type="component" value="Unassembled WGS sequence"/>
</dbReference>
<sequence length="89" mass="10343">MIWYHIASIWCNYGRTGATASLASVASNHFHLTSDFQGRLTIYYATFEFFSHRPISKGKSPCMRVRMISFDFRSLLRYLATRYTKYIGG</sequence>
<gene>
    <name evidence="1" type="ORF">PILCRDRAFT_829155</name>
</gene>
<keyword evidence="2" id="KW-1185">Reference proteome</keyword>
<protein>
    <submittedName>
        <fullName evidence="1">Uncharacterized protein</fullName>
    </submittedName>
</protein>
<dbReference type="EMBL" id="KN833082">
    <property type="protein sequence ID" value="KIM73424.1"/>
    <property type="molecule type" value="Genomic_DNA"/>
</dbReference>
<organism evidence="1 2">
    <name type="scientific">Piloderma croceum (strain F 1598)</name>
    <dbReference type="NCBI Taxonomy" id="765440"/>
    <lineage>
        <taxon>Eukaryota</taxon>
        <taxon>Fungi</taxon>
        <taxon>Dikarya</taxon>
        <taxon>Basidiomycota</taxon>
        <taxon>Agaricomycotina</taxon>
        <taxon>Agaricomycetes</taxon>
        <taxon>Agaricomycetidae</taxon>
        <taxon>Atheliales</taxon>
        <taxon>Atheliaceae</taxon>
        <taxon>Piloderma</taxon>
    </lineage>
</organism>